<reference evidence="1 2" key="1">
    <citation type="submission" date="2019-02" db="EMBL/GenBank/DDBJ databases">
        <title>Deep-cultivation of Planctomycetes and their phenomic and genomic characterization uncovers novel biology.</title>
        <authorList>
            <person name="Wiegand S."/>
            <person name="Jogler M."/>
            <person name="Boedeker C."/>
            <person name="Pinto D."/>
            <person name="Vollmers J."/>
            <person name="Rivas-Marin E."/>
            <person name="Kohn T."/>
            <person name="Peeters S.H."/>
            <person name="Heuer A."/>
            <person name="Rast P."/>
            <person name="Oberbeckmann S."/>
            <person name="Bunk B."/>
            <person name="Jeske O."/>
            <person name="Meyerdierks A."/>
            <person name="Storesund J.E."/>
            <person name="Kallscheuer N."/>
            <person name="Luecker S."/>
            <person name="Lage O.M."/>
            <person name="Pohl T."/>
            <person name="Merkel B.J."/>
            <person name="Hornburger P."/>
            <person name="Mueller R.-W."/>
            <person name="Bruemmer F."/>
            <person name="Labrenz M."/>
            <person name="Spormann A.M."/>
            <person name="Op den Camp H."/>
            <person name="Overmann J."/>
            <person name="Amann R."/>
            <person name="Jetten M.S.M."/>
            <person name="Mascher T."/>
            <person name="Medema M.H."/>
            <person name="Devos D.P."/>
            <person name="Kaster A.-K."/>
            <person name="Ovreas L."/>
            <person name="Rohde M."/>
            <person name="Galperin M.Y."/>
            <person name="Jogler C."/>
        </authorList>
    </citation>
    <scope>NUCLEOTIDE SEQUENCE [LARGE SCALE GENOMIC DNA]</scope>
    <source>
        <strain evidence="1 2">V22</strain>
    </source>
</reference>
<protein>
    <submittedName>
        <fullName evidence="1">Uncharacterized protein</fullName>
    </submittedName>
</protein>
<accession>A0A517TD60</accession>
<gene>
    <name evidence="1" type="ORF">V22_35710</name>
</gene>
<dbReference type="EMBL" id="CP036316">
    <property type="protein sequence ID" value="QDT66306.1"/>
    <property type="molecule type" value="Genomic_DNA"/>
</dbReference>
<dbReference type="AlphaFoldDB" id="A0A517TD60"/>
<organism evidence="1 2">
    <name type="scientific">Calycomorphotria hydatis</name>
    <dbReference type="NCBI Taxonomy" id="2528027"/>
    <lineage>
        <taxon>Bacteria</taxon>
        <taxon>Pseudomonadati</taxon>
        <taxon>Planctomycetota</taxon>
        <taxon>Planctomycetia</taxon>
        <taxon>Planctomycetales</taxon>
        <taxon>Planctomycetaceae</taxon>
        <taxon>Calycomorphotria</taxon>
    </lineage>
</organism>
<evidence type="ECO:0000313" key="1">
    <source>
        <dbReference type="EMBL" id="QDT66306.1"/>
    </source>
</evidence>
<dbReference type="Proteomes" id="UP000319976">
    <property type="component" value="Chromosome"/>
</dbReference>
<name>A0A517TD60_9PLAN</name>
<dbReference type="KEGG" id="chya:V22_35710"/>
<proteinExistence type="predicted"/>
<evidence type="ECO:0000313" key="2">
    <source>
        <dbReference type="Proteomes" id="UP000319976"/>
    </source>
</evidence>
<sequence length="70" mass="7610">MICIHFLRDFTTLVAAIAWSGSMIRTSSIRDPFHDVAATALHGSENESFLLQISGDVSGNYSVSIGECDF</sequence>
<keyword evidence="2" id="KW-1185">Reference proteome</keyword>